<feature type="chain" id="PRO_5038332045" description="PepSY domain-containing protein" evidence="1">
    <location>
        <begin position="22"/>
        <end position="104"/>
    </location>
</feature>
<evidence type="ECO:0000256" key="1">
    <source>
        <dbReference type="SAM" id="SignalP"/>
    </source>
</evidence>
<evidence type="ECO:0000313" key="2">
    <source>
        <dbReference type="EMBL" id="KMM37349.1"/>
    </source>
</evidence>
<dbReference type="STRING" id="157733.AB986_15950"/>
<keyword evidence="3" id="KW-1185">Reference proteome</keyword>
<dbReference type="Proteomes" id="UP000035996">
    <property type="component" value="Unassembled WGS sequence"/>
</dbReference>
<reference evidence="2" key="1">
    <citation type="submission" date="2015-06" db="EMBL/GenBank/DDBJ databases">
        <authorList>
            <person name="Liu B."/>
            <person name="Wang J."/>
            <person name="Zhu Y."/>
            <person name="Liu G."/>
            <person name="Chen Q."/>
            <person name="Zheng C."/>
            <person name="Che J."/>
            <person name="Ge C."/>
            <person name="Shi H."/>
            <person name="Pan Z."/>
            <person name="Liu X."/>
        </authorList>
    </citation>
    <scope>NUCLEOTIDE SEQUENCE [LARGE SCALE GENOMIC DNA]</scope>
    <source>
        <strain evidence="2">DSM 16346</strain>
    </source>
</reference>
<dbReference type="AlphaFoldDB" id="A0A0J6CZ84"/>
<evidence type="ECO:0000313" key="3">
    <source>
        <dbReference type="Proteomes" id="UP000035996"/>
    </source>
</evidence>
<sequence length="104" mass="11136">MRTRDVLVGALIGASAAAISAASIASRQTYLSPEKALKAVKGAVKPVYTIKGSWIHMKTDSVQKYNLPFTVYSGGLTCEKDGQLLQLDFMVDAETGTLVDLQSQ</sequence>
<dbReference type="OrthoDB" id="2989832at2"/>
<proteinExistence type="predicted"/>
<organism evidence="2 3">
    <name type="scientific">Guptibacillus hwajinpoensis</name>
    <dbReference type="NCBI Taxonomy" id="208199"/>
    <lineage>
        <taxon>Bacteria</taxon>
        <taxon>Bacillati</taxon>
        <taxon>Bacillota</taxon>
        <taxon>Bacilli</taxon>
        <taxon>Bacillales</taxon>
        <taxon>Guptibacillaceae</taxon>
        <taxon>Guptibacillus</taxon>
    </lineage>
</organism>
<dbReference type="EMBL" id="LELK01000004">
    <property type="protein sequence ID" value="KMM37349.1"/>
    <property type="molecule type" value="Genomic_DNA"/>
</dbReference>
<name>A0A0J6CZ84_9BACL</name>
<accession>A0A0J6CZ84</accession>
<evidence type="ECO:0008006" key="4">
    <source>
        <dbReference type="Google" id="ProtNLM"/>
    </source>
</evidence>
<comment type="caution">
    <text evidence="2">The sequence shown here is derived from an EMBL/GenBank/DDBJ whole genome shotgun (WGS) entry which is preliminary data.</text>
</comment>
<gene>
    <name evidence="2" type="ORF">AB986_15950</name>
</gene>
<protein>
    <recommendedName>
        <fullName evidence="4">PepSY domain-containing protein</fullName>
    </recommendedName>
</protein>
<keyword evidence="1" id="KW-0732">Signal</keyword>
<dbReference type="RefSeq" id="WP_048312274.1">
    <property type="nucleotide sequence ID" value="NZ_CP119526.1"/>
</dbReference>
<feature type="signal peptide" evidence="1">
    <location>
        <begin position="1"/>
        <end position="21"/>
    </location>
</feature>